<evidence type="ECO:0000256" key="1">
    <source>
        <dbReference type="SAM" id="Phobius"/>
    </source>
</evidence>
<dbReference type="AlphaFoldDB" id="A0A1F2PJ40"/>
<name>A0A1F2PJ40_9FIRM</name>
<keyword evidence="1" id="KW-0812">Transmembrane</keyword>
<accession>A0A1F2PJ40</accession>
<feature type="transmembrane region" description="Helical" evidence="1">
    <location>
        <begin position="12"/>
        <end position="32"/>
    </location>
</feature>
<protein>
    <submittedName>
        <fullName evidence="2">Uncharacterized protein</fullName>
    </submittedName>
</protein>
<proteinExistence type="predicted"/>
<dbReference type="EMBL" id="LKEU01000027">
    <property type="protein sequence ID" value="OFV71065.1"/>
    <property type="molecule type" value="Genomic_DNA"/>
</dbReference>
<dbReference type="Proteomes" id="UP000176244">
    <property type="component" value="Unassembled WGS sequence"/>
</dbReference>
<reference evidence="2 3" key="1">
    <citation type="submission" date="2015-09" db="EMBL/GenBank/DDBJ databases">
        <title>Genome sequence of Acetobacterium wieringae DSM 1911.</title>
        <authorList>
            <person name="Poehlein A."/>
            <person name="Bengelsdorf F.R."/>
            <person name="Schiel-Bengelsdorf B."/>
            <person name="Duerre P."/>
            <person name="Daniel R."/>
        </authorList>
    </citation>
    <scope>NUCLEOTIDE SEQUENCE [LARGE SCALE GENOMIC DNA]</scope>
    <source>
        <strain evidence="2 3">DSM 1911</strain>
    </source>
</reference>
<sequence>MESRKNELLGLMMELLSVSAYVLLFFILTLVMI</sequence>
<gene>
    <name evidence="2" type="ORF">ACWI_16510</name>
</gene>
<evidence type="ECO:0000313" key="2">
    <source>
        <dbReference type="EMBL" id="OFV71065.1"/>
    </source>
</evidence>
<organism evidence="2 3">
    <name type="scientific">Acetobacterium wieringae</name>
    <dbReference type="NCBI Taxonomy" id="52694"/>
    <lineage>
        <taxon>Bacteria</taxon>
        <taxon>Bacillati</taxon>
        <taxon>Bacillota</taxon>
        <taxon>Clostridia</taxon>
        <taxon>Eubacteriales</taxon>
        <taxon>Eubacteriaceae</taxon>
        <taxon>Acetobacterium</taxon>
    </lineage>
</organism>
<keyword evidence="1" id="KW-1133">Transmembrane helix</keyword>
<evidence type="ECO:0000313" key="3">
    <source>
        <dbReference type="Proteomes" id="UP000176244"/>
    </source>
</evidence>
<comment type="caution">
    <text evidence="2">The sequence shown here is derived from an EMBL/GenBank/DDBJ whole genome shotgun (WGS) entry which is preliminary data.</text>
</comment>
<keyword evidence="1" id="KW-0472">Membrane</keyword>